<evidence type="ECO:0000313" key="2">
    <source>
        <dbReference type="Proteomes" id="UP000426246"/>
    </source>
</evidence>
<organism evidence="1 2">
    <name type="scientific">Paenibacillus psychroresistens</name>
    <dbReference type="NCBI Taxonomy" id="1778678"/>
    <lineage>
        <taxon>Bacteria</taxon>
        <taxon>Bacillati</taxon>
        <taxon>Bacillota</taxon>
        <taxon>Bacilli</taxon>
        <taxon>Bacillales</taxon>
        <taxon>Paenibacillaceae</taxon>
        <taxon>Paenibacillus</taxon>
    </lineage>
</organism>
<sequence>MKKVLILGFSGSGKSTFARQLGNAINIPVIHLDTVYWKPGWVASNKQEWDKVITMLLEQEEYIIDGNYPTSLNRRLLEADTVFYFDLSIFLCLYRVLKRRLSTQGETAIDRAGGCSEPINLLFFVKWIWNFRKRYRNFKQKKAGIIKV</sequence>
<evidence type="ECO:0000313" key="1">
    <source>
        <dbReference type="EMBL" id="QGQ97293.1"/>
    </source>
</evidence>
<dbReference type="RefSeq" id="WP_155702395.1">
    <property type="nucleotide sequence ID" value="NZ_CP034235.1"/>
</dbReference>
<proteinExistence type="predicted"/>
<dbReference type="Proteomes" id="UP000426246">
    <property type="component" value="Chromosome"/>
</dbReference>
<dbReference type="PANTHER" id="PTHR37816:SF3">
    <property type="entry name" value="MODULATES DNA TOPOLOGY"/>
    <property type="match status" value="1"/>
</dbReference>
<dbReference type="InterPro" id="IPR052922">
    <property type="entry name" value="Cytidylate_Kinase-2"/>
</dbReference>
<dbReference type="AlphaFoldDB" id="A0A6B8RP64"/>
<protein>
    <submittedName>
        <fullName evidence="1">AAA family ATPase</fullName>
    </submittedName>
</protein>
<keyword evidence="2" id="KW-1185">Reference proteome</keyword>
<reference evidence="2" key="1">
    <citation type="submission" date="2018-11" db="EMBL/GenBank/DDBJ databases">
        <title>Complete genome sequence of Paenibacillus sp. ML311-T8.</title>
        <authorList>
            <person name="Nam Y.-D."/>
            <person name="Kang J."/>
            <person name="Chung W.-H."/>
            <person name="Park Y.S."/>
        </authorList>
    </citation>
    <scope>NUCLEOTIDE SEQUENCE [LARGE SCALE GENOMIC DNA]</scope>
    <source>
        <strain evidence="2">ML311-T8</strain>
    </source>
</reference>
<dbReference type="InterPro" id="IPR027417">
    <property type="entry name" value="P-loop_NTPase"/>
</dbReference>
<dbReference type="KEGG" id="ppsc:EHS13_21585"/>
<dbReference type="Gene3D" id="3.40.50.300">
    <property type="entry name" value="P-loop containing nucleotide triphosphate hydrolases"/>
    <property type="match status" value="1"/>
</dbReference>
<dbReference type="SUPFAM" id="SSF52540">
    <property type="entry name" value="P-loop containing nucleoside triphosphate hydrolases"/>
    <property type="match status" value="1"/>
</dbReference>
<gene>
    <name evidence="1" type="ORF">EHS13_21585</name>
</gene>
<dbReference type="OrthoDB" id="1201990at2"/>
<accession>A0A6B8RP64</accession>
<dbReference type="PANTHER" id="PTHR37816">
    <property type="entry name" value="YALI0E33011P"/>
    <property type="match status" value="1"/>
</dbReference>
<dbReference type="EMBL" id="CP034235">
    <property type="protein sequence ID" value="QGQ97293.1"/>
    <property type="molecule type" value="Genomic_DNA"/>
</dbReference>
<name>A0A6B8RP64_9BACL</name>